<evidence type="ECO:0000313" key="9">
    <source>
        <dbReference type="Proteomes" id="UP000267821"/>
    </source>
</evidence>
<dbReference type="OrthoDB" id="4074965at2759"/>
<keyword evidence="9" id="KW-1185">Reference proteome</keyword>
<evidence type="ECO:0000313" key="8">
    <source>
        <dbReference type="EMBL" id="RPB24308.1"/>
    </source>
</evidence>
<evidence type="ECO:0000259" key="7">
    <source>
        <dbReference type="Pfam" id="PF01284"/>
    </source>
</evidence>
<keyword evidence="3 5" id="KW-1133">Transmembrane helix</keyword>
<dbReference type="PANTHER" id="PTHR39608">
    <property type="entry name" value="INTEGRAL MEMBRANE PROTEIN (AFU_ORTHOLOGUE AFUA_5G08640)"/>
    <property type="match status" value="1"/>
</dbReference>
<evidence type="ECO:0000256" key="6">
    <source>
        <dbReference type="SAM" id="SignalP"/>
    </source>
</evidence>
<evidence type="ECO:0000256" key="2">
    <source>
        <dbReference type="ARBA" id="ARBA00022692"/>
    </source>
</evidence>
<feature type="chain" id="PRO_5018231192" description="MARVEL domain-containing protein" evidence="6">
    <location>
        <begin position="20"/>
        <end position="164"/>
    </location>
</feature>
<sequence>MIISRLISVILRFLQLASAAIVTGIVGNYISDANQAGINPADRFVYTIVIAAFSLLAALILLVPFTASLTIFPLDFLFFILWIISFGLVVDFIAPMNCEWGWSWYGHYYLSDDPVEQCQRWKACLAFIFLSAMFWLMSALLALWVVFRARGSTRERRRWYRSHY</sequence>
<comment type="subcellular location">
    <subcellularLocation>
        <location evidence="1">Membrane</location>
        <topology evidence="1">Multi-pass membrane protein</topology>
    </subcellularLocation>
</comment>
<keyword evidence="6" id="KW-0732">Signal</keyword>
<keyword evidence="4 5" id="KW-0472">Membrane</keyword>
<evidence type="ECO:0000256" key="5">
    <source>
        <dbReference type="SAM" id="Phobius"/>
    </source>
</evidence>
<reference evidence="8 9" key="1">
    <citation type="journal article" date="2018" name="Nat. Ecol. Evol.">
        <title>Pezizomycetes genomes reveal the molecular basis of ectomycorrhizal truffle lifestyle.</title>
        <authorList>
            <person name="Murat C."/>
            <person name="Payen T."/>
            <person name="Noel B."/>
            <person name="Kuo A."/>
            <person name="Morin E."/>
            <person name="Chen J."/>
            <person name="Kohler A."/>
            <person name="Krizsan K."/>
            <person name="Balestrini R."/>
            <person name="Da Silva C."/>
            <person name="Montanini B."/>
            <person name="Hainaut M."/>
            <person name="Levati E."/>
            <person name="Barry K.W."/>
            <person name="Belfiori B."/>
            <person name="Cichocki N."/>
            <person name="Clum A."/>
            <person name="Dockter R.B."/>
            <person name="Fauchery L."/>
            <person name="Guy J."/>
            <person name="Iotti M."/>
            <person name="Le Tacon F."/>
            <person name="Lindquist E.A."/>
            <person name="Lipzen A."/>
            <person name="Malagnac F."/>
            <person name="Mello A."/>
            <person name="Molinier V."/>
            <person name="Miyauchi S."/>
            <person name="Poulain J."/>
            <person name="Riccioni C."/>
            <person name="Rubini A."/>
            <person name="Sitrit Y."/>
            <person name="Splivallo R."/>
            <person name="Traeger S."/>
            <person name="Wang M."/>
            <person name="Zifcakova L."/>
            <person name="Wipf D."/>
            <person name="Zambonelli A."/>
            <person name="Paolocci F."/>
            <person name="Nowrousian M."/>
            <person name="Ottonello S."/>
            <person name="Baldrian P."/>
            <person name="Spatafora J.W."/>
            <person name="Henrissat B."/>
            <person name="Nagy L.G."/>
            <person name="Aury J.M."/>
            <person name="Wincker P."/>
            <person name="Grigoriev I.V."/>
            <person name="Bonfante P."/>
            <person name="Martin F.M."/>
        </authorList>
    </citation>
    <scope>NUCLEOTIDE SEQUENCE [LARGE SCALE GENOMIC DNA]</scope>
    <source>
        <strain evidence="8 9">ATCC MYA-4762</strain>
    </source>
</reference>
<keyword evidence="2 5" id="KW-0812">Transmembrane</keyword>
<dbReference type="AlphaFoldDB" id="A0A3N4LRJ4"/>
<dbReference type="Proteomes" id="UP000267821">
    <property type="component" value="Unassembled WGS sequence"/>
</dbReference>
<dbReference type="PANTHER" id="PTHR39608:SF1">
    <property type="entry name" value="INTEGRAL MEMBRANE PROTEIN (AFU_ORTHOLOGUE AFUA_5G08640)"/>
    <property type="match status" value="1"/>
</dbReference>
<dbReference type="Pfam" id="PF01284">
    <property type="entry name" value="MARVEL"/>
    <property type="match status" value="1"/>
</dbReference>
<dbReference type="GO" id="GO:0016020">
    <property type="term" value="C:membrane"/>
    <property type="evidence" value="ECO:0007669"/>
    <property type="project" value="UniProtKB-SubCell"/>
</dbReference>
<feature type="transmembrane region" description="Helical" evidence="5">
    <location>
        <begin position="43"/>
        <end position="64"/>
    </location>
</feature>
<dbReference type="EMBL" id="ML121542">
    <property type="protein sequence ID" value="RPB24308.1"/>
    <property type="molecule type" value="Genomic_DNA"/>
</dbReference>
<evidence type="ECO:0000256" key="3">
    <source>
        <dbReference type="ARBA" id="ARBA00022989"/>
    </source>
</evidence>
<gene>
    <name evidence="8" type="ORF">L211DRAFT_849036</name>
</gene>
<feature type="signal peptide" evidence="6">
    <location>
        <begin position="1"/>
        <end position="19"/>
    </location>
</feature>
<protein>
    <recommendedName>
        <fullName evidence="7">MARVEL domain-containing protein</fullName>
    </recommendedName>
</protein>
<dbReference type="InParanoid" id="A0A3N4LRJ4"/>
<feature type="transmembrane region" description="Helical" evidence="5">
    <location>
        <begin position="76"/>
        <end position="94"/>
    </location>
</feature>
<accession>A0A3N4LRJ4</accession>
<dbReference type="InterPro" id="IPR008253">
    <property type="entry name" value="Marvel"/>
</dbReference>
<name>A0A3N4LRJ4_9PEZI</name>
<proteinExistence type="predicted"/>
<organism evidence="8 9">
    <name type="scientific">Terfezia boudieri ATCC MYA-4762</name>
    <dbReference type="NCBI Taxonomy" id="1051890"/>
    <lineage>
        <taxon>Eukaryota</taxon>
        <taxon>Fungi</taxon>
        <taxon>Dikarya</taxon>
        <taxon>Ascomycota</taxon>
        <taxon>Pezizomycotina</taxon>
        <taxon>Pezizomycetes</taxon>
        <taxon>Pezizales</taxon>
        <taxon>Pezizaceae</taxon>
        <taxon>Terfezia</taxon>
    </lineage>
</organism>
<feature type="transmembrane region" description="Helical" evidence="5">
    <location>
        <begin position="125"/>
        <end position="147"/>
    </location>
</feature>
<evidence type="ECO:0000256" key="4">
    <source>
        <dbReference type="ARBA" id="ARBA00023136"/>
    </source>
</evidence>
<feature type="domain" description="MARVEL" evidence="7">
    <location>
        <begin position="6"/>
        <end position="141"/>
    </location>
</feature>
<evidence type="ECO:0000256" key="1">
    <source>
        <dbReference type="ARBA" id="ARBA00004141"/>
    </source>
</evidence>